<evidence type="ECO:0000313" key="2">
    <source>
        <dbReference type="EMBL" id="RJG22409.1"/>
    </source>
</evidence>
<dbReference type="OrthoDB" id="9867423at2"/>
<comment type="caution">
    <text evidence="2">The sequence shown here is derived from an EMBL/GenBank/DDBJ whole genome shotgun (WGS) entry which is preliminary data.</text>
</comment>
<dbReference type="AlphaFoldDB" id="A0A3A3H0V4"/>
<keyword evidence="1" id="KW-0812">Transmembrane</keyword>
<evidence type="ECO:0000256" key="1">
    <source>
        <dbReference type="SAM" id="Phobius"/>
    </source>
</evidence>
<organism evidence="2 3">
    <name type="scientific">Paenibacillus thiaminolyticus</name>
    <name type="common">Bacillus thiaminolyticus</name>
    <dbReference type="NCBI Taxonomy" id="49283"/>
    <lineage>
        <taxon>Bacteria</taxon>
        <taxon>Bacillati</taxon>
        <taxon>Bacillota</taxon>
        <taxon>Bacilli</taxon>
        <taxon>Bacillales</taxon>
        <taxon>Paenibacillaceae</taxon>
        <taxon>Paenibacillus</taxon>
    </lineage>
</organism>
<feature type="transmembrane region" description="Helical" evidence="1">
    <location>
        <begin position="60"/>
        <end position="78"/>
    </location>
</feature>
<reference evidence="2 3" key="1">
    <citation type="submission" date="2018-09" db="EMBL/GenBank/DDBJ databases">
        <title>Paenibacillus SK2017-BO5.</title>
        <authorList>
            <person name="Piskunova J.V."/>
            <person name="Dubiley S.A."/>
            <person name="Severinov K.V."/>
        </authorList>
    </citation>
    <scope>NUCLEOTIDE SEQUENCE [LARGE SCALE GENOMIC DNA]</scope>
    <source>
        <strain evidence="2 3">BO5</strain>
    </source>
</reference>
<name>A0A3A3H0V4_PANTH</name>
<dbReference type="Proteomes" id="UP000266177">
    <property type="component" value="Unassembled WGS sequence"/>
</dbReference>
<feature type="transmembrane region" description="Helical" evidence="1">
    <location>
        <begin position="7"/>
        <end position="25"/>
    </location>
</feature>
<protein>
    <submittedName>
        <fullName evidence="2">Uncharacterized protein</fullName>
    </submittedName>
</protein>
<sequence length="80" mass="8811">MDKNKDIILKILSIICVLVGAYFLLNSTRMGDDQASKFVKSMGGSVDTENLLAHFNAYTGTYRIFGGVLLSIGLIRLLKK</sequence>
<proteinExistence type="predicted"/>
<accession>A0A3A3H0V4</accession>
<keyword evidence="1" id="KW-0472">Membrane</keyword>
<dbReference type="EMBL" id="QYZD01000016">
    <property type="protein sequence ID" value="RJG22409.1"/>
    <property type="molecule type" value="Genomic_DNA"/>
</dbReference>
<keyword evidence="1" id="KW-1133">Transmembrane helix</keyword>
<dbReference type="RefSeq" id="WP_040731680.1">
    <property type="nucleotide sequence ID" value="NZ_CP160395.1"/>
</dbReference>
<evidence type="ECO:0000313" key="3">
    <source>
        <dbReference type="Proteomes" id="UP000266177"/>
    </source>
</evidence>
<gene>
    <name evidence="2" type="ORF">DQX05_17185</name>
</gene>